<name>A0A640WF07_9GAMM</name>
<dbReference type="EMBL" id="VTPX01000004">
    <property type="protein sequence ID" value="KAA0018739.1"/>
    <property type="molecule type" value="Genomic_DNA"/>
</dbReference>
<feature type="domain" description="HTH merR-type" evidence="3">
    <location>
        <begin position="5"/>
        <end position="72"/>
    </location>
</feature>
<keyword evidence="5" id="KW-1185">Reference proteome</keyword>
<proteinExistence type="predicted"/>
<protein>
    <submittedName>
        <fullName evidence="4">MerR family DNA-binding transcriptional regulator</fullName>
    </submittedName>
</protein>
<evidence type="ECO:0000313" key="5">
    <source>
        <dbReference type="Proteomes" id="UP000466024"/>
    </source>
</evidence>
<reference evidence="4 5" key="1">
    <citation type="submission" date="2019-08" db="EMBL/GenBank/DDBJ databases">
        <title>Bioinformatics analysis of the strain L3 and L5.</title>
        <authorList>
            <person name="Li X."/>
        </authorList>
    </citation>
    <scope>NUCLEOTIDE SEQUENCE [LARGE SCALE GENOMIC DNA]</scope>
    <source>
        <strain evidence="4 5">L3</strain>
    </source>
</reference>
<feature type="coiled-coil region" evidence="2">
    <location>
        <begin position="81"/>
        <end position="132"/>
    </location>
</feature>
<evidence type="ECO:0000256" key="1">
    <source>
        <dbReference type="ARBA" id="ARBA00023125"/>
    </source>
</evidence>
<dbReference type="PANTHER" id="PTHR30204:SF58">
    <property type="entry name" value="HTH-TYPE TRANSCRIPTIONAL REGULATOR YFMP"/>
    <property type="match status" value="1"/>
</dbReference>
<dbReference type="Gene3D" id="1.10.1660.10">
    <property type="match status" value="1"/>
</dbReference>
<dbReference type="PANTHER" id="PTHR30204">
    <property type="entry name" value="REDOX-CYCLING DRUG-SENSING TRANSCRIPTIONAL ACTIVATOR SOXR"/>
    <property type="match status" value="1"/>
</dbReference>
<evidence type="ECO:0000259" key="3">
    <source>
        <dbReference type="PROSITE" id="PS50937"/>
    </source>
</evidence>
<dbReference type="PROSITE" id="PS50937">
    <property type="entry name" value="HTH_MERR_2"/>
    <property type="match status" value="1"/>
</dbReference>
<dbReference type="SMART" id="SM00422">
    <property type="entry name" value="HTH_MERR"/>
    <property type="match status" value="1"/>
</dbReference>
<dbReference type="CDD" id="cd04776">
    <property type="entry name" value="HTH_GnyR"/>
    <property type="match status" value="1"/>
</dbReference>
<dbReference type="GO" id="GO:0003677">
    <property type="term" value="F:DNA binding"/>
    <property type="evidence" value="ECO:0007669"/>
    <property type="project" value="UniProtKB-KW"/>
</dbReference>
<dbReference type="RefSeq" id="WP_149435159.1">
    <property type="nucleotide sequence ID" value="NZ_VTPX01000004.1"/>
</dbReference>
<dbReference type="InterPro" id="IPR009061">
    <property type="entry name" value="DNA-bd_dom_put_sf"/>
</dbReference>
<dbReference type="Proteomes" id="UP000466024">
    <property type="component" value="Unassembled WGS sequence"/>
</dbReference>
<evidence type="ECO:0000256" key="2">
    <source>
        <dbReference type="SAM" id="Coils"/>
    </source>
</evidence>
<dbReference type="InterPro" id="IPR000551">
    <property type="entry name" value="MerR-type_HTH_dom"/>
</dbReference>
<accession>A0A640WF07</accession>
<dbReference type="SUPFAM" id="SSF46955">
    <property type="entry name" value="Putative DNA-binding domain"/>
    <property type="match status" value="1"/>
</dbReference>
<sequence length="133" mass="15641">MSGQTYAIGELAQHFDVTTRTIRFYEQEGLLSPERRGKTRVYHEKDRVRLKLALRGKRLGFSLIEIREVLDLYDTRHDGSIRQLERLLEILADKRANLERQLEDIRVMQRELDQVEERCKGALEELKAAEKSS</sequence>
<dbReference type="AlphaFoldDB" id="A0A640WF07"/>
<evidence type="ECO:0000313" key="4">
    <source>
        <dbReference type="EMBL" id="KAA0018739.1"/>
    </source>
</evidence>
<keyword evidence="2" id="KW-0175">Coiled coil</keyword>
<dbReference type="InterPro" id="IPR047057">
    <property type="entry name" value="MerR_fam"/>
</dbReference>
<comment type="caution">
    <text evidence="4">The sequence shown here is derived from an EMBL/GenBank/DDBJ whole genome shotgun (WGS) entry which is preliminary data.</text>
</comment>
<keyword evidence="1 4" id="KW-0238">DNA-binding</keyword>
<dbReference type="GO" id="GO:0003700">
    <property type="term" value="F:DNA-binding transcription factor activity"/>
    <property type="evidence" value="ECO:0007669"/>
    <property type="project" value="InterPro"/>
</dbReference>
<gene>
    <name evidence="4" type="ORF">F0A16_09550</name>
</gene>
<organism evidence="4 5">
    <name type="scientific">Salinicola corii</name>
    <dbReference type="NCBI Taxonomy" id="2606937"/>
    <lineage>
        <taxon>Bacteria</taxon>
        <taxon>Pseudomonadati</taxon>
        <taxon>Pseudomonadota</taxon>
        <taxon>Gammaproteobacteria</taxon>
        <taxon>Oceanospirillales</taxon>
        <taxon>Halomonadaceae</taxon>
        <taxon>Salinicola</taxon>
    </lineage>
</organism>
<dbReference type="Pfam" id="PF13411">
    <property type="entry name" value="MerR_1"/>
    <property type="match status" value="1"/>
</dbReference>